<sequence>MIRRRPPKPEAEDTPPKGFDDFDLRLGDIMRGERATMGKSLLDVQRELKIKATYIAAIENSDPSAFETPGFIAGYVRSYARYLALDPEWAFETFCREADFATLSGLEQGGRKGESAKVSKEAAAAADGALGGMLTRLKGGAPGARGKGGAKARPLTRVAGARDPFAEPSVSFTPRAEGMFSKIEPGAIGSSLVLLALIGAVGYGGWAVLQQLQRVSVAPVDEAPGVLADLDPLAVPAAPEGDSPQYAGVDAATPDALDRLYRPQALDTPVMVPRDGPIAALDPQAQGALAPGAGFGQGGTLMAETSEVIRDDGTEVETADVLELVATAPAWVRVQDEAGNILFEKTLNAGERWIVPEGERAAVLRTGAAGAVYFAMDGKTYGPAGPSGNVVSGVELTRDGLRDAFTVADGAGDDALARVLAEAPQKPLNAPENYEELRRAAEAIVANAPKVTADGQPVVELVAVRPSWVRVRAADGSTIYERTMQPGDRYVVPQAELAATLRTGDAGSIYVVTGGQAYGPVGSRGEVVSNFALSAEGATEGLALADLTRDPALKDVMVAENAPLVSE</sequence>
<evidence type="ECO:0000259" key="1">
    <source>
        <dbReference type="Pfam" id="PF13464"/>
    </source>
</evidence>
<feature type="domain" description="Cytoskeleton protein RodZ-like C-terminal" evidence="1">
    <location>
        <begin position="323"/>
        <end position="391"/>
    </location>
</feature>
<evidence type="ECO:0000313" key="3">
    <source>
        <dbReference type="Proteomes" id="UP000184932"/>
    </source>
</evidence>
<proteinExistence type="predicted"/>
<gene>
    <name evidence="2" type="ORF">SAMN05444002_1733</name>
</gene>
<dbReference type="InterPro" id="IPR025194">
    <property type="entry name" value="RodZ-like_C"/>
</dbReference>
<dbReference type="InterPro" id="IPR050400">
    <property type="entry name" value="Bact_Cytoskel_RodZ"/>
</dbReference>
<dbReference type="GO" id="GO:0003677">
    <property type="term" value="F:DNA binding"/>
    <property type="evidence" value="ECO:0007669"/>
    <property type="project" value="InterPro"/>
</dbReference>
<dbReference type="Pfam" id="PF13464">
    <property type="entry name" value="RodZ_C"/>
    <property type="match status" value="2"/>
</dbReference>
<dbReference type="InterPro" id="IPR010982">
    <property type="entry name" value="Lambda_DNA-bd_dom_sf"/>
</dbReference>
<accession>A0A1N6FK58</accession>
<dbReference type="AlphaFoldDB" id="A0A1N6FK58"/>
<dbReference type="OrthoDB" id="9790252at2"/>
<dbReference type="Gene3D" id="1.10.260.40">
    <property type="entry name" value="lambda repressor-like DNA-binding domains"/>
    <property type="match status" value="1"/>
</dbReference>
<feature type="domain" description="Cytoskeleton protein RodZ-like C-terminal" evidence="1">
    <location>
        <begin position="461"/>
        <end position="531"/>
    </location>
</feature>
<protein>
    <submittedName>
        <fullName evidence="2">Helix-turn-helix domain-containing protein</fullName>
    </submittedName>
</protein>
<dbReference type="PANTHER" id="PTHR34475:SF1">
    <property type="entry name" value="CYTOSKELETON PROTEIN RODZ"/>
    <property type="match status" value="1"/>
</dbReference>
<dbReference type="Pfam" id="PF13413">
    <property type="entry name" value="HTH_25"/>
    <property type="match status" value="1"/>
</dbReference>
<dbReference type="PANTHER" id="PTHR34475">
    <property type="match status" value="1"/>
</dbReference>
<dbReference type="EMBL" id="FSRL01000001">
    <property type="protein sequence ID" value="SIN95649.1"/>
    <property type="molecule type" value="Genomic_DNA"/>
</dbReference>
<dbReference type="RefSeq" id="WP_074255840.1">
    <property type="nucleotide sequence ID" value="NZ_FSRL01000001.1"/>
</dbReference>
<name>A0A1N6FK58_9RHOB</name>
<dbReference type="Proteomes" id="UP000184932">
    <property type="component" value="Unassembled WGS sequence"/>
</dbReference>
<organism evidence="2 3">
    <name type="scientific">Vannielia litorea</name>
    <dbReference type="NCBI Taxonomy" id="1217970"/>
    <lineage>
        <taxon>Bacteria</taxon>
        <taxon>Pseudomonadati</taxon>
        <taxon>Pseudomonadota</taxon>
        <taxon>Alphaproteobacteria</taxon>
        <taxon>Rhodobacterales</taxon>
        <taxon>Paracoccaceae</taxon>
        <taxon>Vannielia</taxon>
    </lineage>
</organism>
<keyword evidence="3" id="KW-1185">Reference proteome</keyword>
<dbReference type="STRING" id="1217970.SAMN05444002_1733"/>
<reference evidence="3" key="1">
    <citation type="submission" date="2016-11" db="EMBL/GenBank/DDBJ databases">
        <authorList>
            <person name="Varghese N."/>
            <person name="Submissions S."/>
        </authorList>
    </citation>
    <scope>NUCLEOTIDE SEQUENCE [LARGE SCALE GENOMIC DNA]</scope>
    <source>
        <strain evidence="3">DSM 29440</strain>
    </source>
</reference>
<evidence type="ECO:0000313" key="2">
    <source>
        <dbReference type="EMBL" id="SIN95649.1"/>
    </source>
</evidence>